<evidence type="ECO:0000256" key="6">
    <source>
        <dbReference type="SAM" id="Phobius"/>
    </source>
</evidence>
<evidence type="ECO:0000256" key="2">
    <source>
        <dbReference type="ARBA" id="ARBA00022448"/>
    </source>
</evidence>
<evidence type="ECO:0000256" key="5">
    <source>
        <dbReference type="ARBA" id="ARBA00023136"/>
    </source>
</evidence>
<dbReference type="EMBL" id="CM026421">
    <property type="protein sequence ID" value="KAG0590851.1"/>
    <property type="molecule type" value="Genomic_DNA"/>
</dbReference>
<evidence type="ECO:0000313" key="8">
    <source>
        <dbReference type="Proteomes" id="UP000822688"/>
    </source>
</evidence>
<dbReference type="GO" id="GO:0016020">
    <property type="term" value="C:membrane"/>
    <property type="evidence" value="ECO:0007669"/>
    <property type="project" value="UniProtKB-SubCell"/>
</dbReference>
<dbReference type="PANTHER" id="PTHR23504">
    <property type="entry name" value="MAJOR FACILITATOR SUPERFAMILY DOMAIN-CONTAINING PROTEIN 10"/>
    <property type="match status" value="1"/>
</dbReference>
<dbReference type="Proteomes" id="UP000822688">
    <property type="component" value="Chromosome 1"/>
</dbReference>
<dbReference type="CDD" id="cd17330">
    <property type="entry name" value="MFS_SLC46_TetA_like"/>
    <property type="match status" value="1"/>
</dbReference>
<keyword evidence="4 6" id="KW-1133">Transmembrane helix</keyword>
<dbReference type="GO" id="GO:0022857">
    <property type="term" value="F:transmembrane transporter activity"/>
    <property type="evidence" value="ECO:0007669"/>
    <property type="project" value="InterPro"/>
</dbReference>
<feature type="transmembrane region" description="Helical" evidence="6">
    <location>
        <begin position="496"/>
        <end position="513"/>
    </location>
</feature>
<feature type="transmembrane region" description="Helical" evidence="6">
    <location>
        <begin position="519"/>
        <end position="543"/>
    </location>
</feature>
<feature type="transmembrane region" description="Helical" evidence="6">
    <location>
        <begin position="54"/>
        <end position="78"/>
    </location>
</feature>
<dbReference type="PRINTS" id="PR01035">
    <property type="entry name" value="TCRTETA"/>
</dbReference>
<keyword evidence="2" id="KW-0813">Transport</keyword>
<evidence type="ECO:0000313" key="7">
    <source>
        <dbReference type="EMBL" id="KAG0590851.1"/>
    </source>
</evidence>
<evidence type="ECO:0000256" key="4">
    <source>
        <dbReference type="ARBA" id="ARBA00022989"/>
    </source>
</evidence>
<feature type="transmembrane region" description="Helical" evidence="6">
    <location>
        <begin position="447"/>
        <end position="475"/>
    </location>
</feature>
<keyword evidence="3 6" id="KW-0812">Transmembrane</keyword>
<organism evidence="7 8">
    <name type="scientific">Ceratodon purpureus</name>
    <name type="common">Fire moss</name>
    <name type="synonym">Dicranum purpureum</name>
    <dbReference type="NCBI Taxonomy" id="3225"/>
    <lineage>
        <taxon>Eukaryota</taxon>
        <taxon>Viridiplantae</taxon>
        <taxon>Streptophyta</taxon>
        <taxon>Embryophyta</taxon>
        <taxon>Bryophyta</taxon>
        <taxon>Bryophytina</taxon>
        <taxon>Bryopsida</taxon>
        <taxon>Dicranidae</taxon>
        <taxon>Pseudoditrichales</taxon>
        <taxon>Ditrichaceae</taxon>
        <taxon>Ceratodon</taxon>
    </lineage>
</organism>
<dbReference type="Gene3D" id="1.20.1250.20">
    <property type="entry name" value="MFS general substrate transporter like domains"/>
    <property type="match status" value="1"/>
</dbReference>
<dbReference type="AlphaFoldDB" id="A0A8T0J7V9"/>
<feature type="transmembrane region" description="Helical" evidence="6">
    <location>
        <begin position="421"/>
        <end position="441"/>
    </location>
</feature>
<evidence type="ECO:0000256" key="1">
    <source>
        <dbReference type="ARBA" id="ARBA00004141"/>
    </source>
</evidence>
<dbReference type="InterPro" id="IPR001958">
    <property type="entry name" value="Tet-R_TetA/multi-R_MdtG-like"/>
</dbReference>
<gene>
    <name evidence="7" type="ORF">KC19_1G131300</name>
</gene>
<name>A0A8T0J7V9_CERPU</name>
<dbReference type="PANTHER" id="PTHR23504:SF117">
    <property type="entry name" value="MAJOR FACILITATOR SUPERFAMILY PROTEIN"/>
    <property type="match status" value="1"/>
</dbReference>
<dbReference type="Pfam" id="PF07690">
    <property type="entry name" value="MFS_1"/>
    <property type="match status" value="1"/>
</dbReference>
<proteinExistence type="predicted"/>
<dbReference type="InterPro" id="IPR011701">
    <property type="entry name" value="MFS"/>
</dbReference>
<comment type="subcellular location">
    <subcellularLocation>
        <location evidence="1">Membrane</location>
        <topology evidence="1">Multi-pass membrane protein</topology>
    </subcellularLocation>
</comment>
<keyword evidence="5 6" id="KW-0472">Membrane</keyword>
<dbReference type="SUPFAM" id="SSF103473">
    <property type="entry name" value="MFS general substrate transporter"/>
    <property type="match status" value="1"/>
</dbReference>
<feature type="transmembrane region" description="Helical" evidence="6">
    <location>
        <begin position="348"/>
        <end position="365"/>
    </location>
</feature>
<sequence>MARPSHAGYCGDGDASCHQASSAIVMKPLDGSAVNANDSIVVVEPNPLPRQQLFLIWLIHASQGFQTTMLFPMLVFMVERYGVPGVGGRAIGWRAGLLASLFPLAQFCTSMMWGVVSDKTGRKPWLAFGCSVSAVSALLLGICTTYQGACYLRFFGGLLNGTLTVTKSALAELCDGTNQAKGFGILNLAWGIGSVTGPVISGLLAQPCAQYKIRNCPSILKEYPFLLPCVGAAIFSIAGVLASISFKETNPKFLSTSYNRISDLGQIEDQQRQSQQAESTEDHKEVELTSPSCKQKLIVLIAADERSATKHLMVSEACASAECGGSLSRKADEHHVSKSTRFSWIDRNVLMASLCYSMTGLIFIITDELFPMFGAASESVGGLGFSSSALGLILGEGGVVLCLYTLIFYPKVSRRLGPLKCFRIGILSTVPLWICFPVSSFLGNAPLLQWCLLLACMAARSVSACTCFTGVLILVSNSASPENMGAVTGLSHSCCSFFRAIGPAIGGLVWSYASGKHFFMHQFLAWDFVVLLSVSTYGLSFYLPPALTQPKRVTLRIEEPTEHPRS</sequence>
<comment type="caution">
    <text evidence="7">The sequence shown here is derived from an EMBL/GenBank/DDBJ whole genome shotgun (WGS) entry which is preliminary data.</text>
</comment>
<feature type="transmembrane region" description="Helical" evidence="6">
    <location>
        <begin position="385"/>
        <end position="409"/>
    </location>
</feature>
<accession>A0A8T0J7V9</accession>
<evidence type="ECO:0008006" key="9">
    <source>
        <dbReference type="Google" id="ProtNLM"/>
    </source>
</evidence>
<reference evidence="7" key="1">
    <citation type="submission" date="2020-06" db="EMBL/GenBank/DDBJ databases">
        <title>WGS assembly of Ceratodon purpureus strain R40.</title>
        <authorList>
            <person name="Carey S.B."/>
            <person name="Jenkins J."/>
            <person name="Shu S."/>
            <person name="Lovell J.T."/>
            <person name="Sreedasyam A."/>
            <person name="Maumus F."/>
            <person name="Tiley G.P."/>
            <person name="Fernandez-Pozo N."/>
            <person name="Barry K."/>
            <person name="Chen C."/>
            <person name="Wang M."/>
            <person name="Lipzen A."/>
            <person name="Daum C."/>
            <person name="Saski C.A."/>
            <person name="Payton A.C."/>
            <person name="Mcbreen J.C."/>
            <person name="Conrad R.E."/>
            <person name="Kollar L.M."/>
            <person name="Olsson S."/>
            <person name="Huttunen S."/>
            <person name="Landis J.B."/>
            <person name="Wickett N.J."/>
            <person name="Johnson M.G."/>
            <person name="Rensing S.A."/>
            <person name="Grimwood J."/>
            <person name="Schmutz J."/>
            <person name="Mcdaniel S.F."/>
        </authorList>
    </citation>
    <scope>NUCLEOTIDE SEQUENCE</scope>
    <source>
        <strain evidence="7">R40</strain>
    </source>
</reference>
<feature type="transmembrane region" description="Helical" evidence="6">
    <location>
        <begin position="90"/>
        <end position="113"/>
    </location>
</feature>
<protein>
    <recommendedName>
        <fullName evidence="9">Major facilitator superfamily (MFS) profile domain-containing protein</fullName>
    </recommendedName>
</protein>
<feature type="transmembrane region" description="Helical" evidence="6">
    <location>
        <begin position="185"/>
        <end position="205"/>
    </location>
</feature>
<evidence type="ECO:0000256" key="3">
    <source>
        <dbReference type="ARBA" id="ARBA00022692"/>
    </source>
</evidence>
<dbReference type="InterPro" id="IPR036259">
    <property type="entry name" value="MFS_trans_sf"/>
</dbReference>
<keyword evidence="8" id="KW-1185">Reference proteome</keyword>
<feature type="transmembrane region" description="Helical" evidence="6">
    <location>
        <begin position="125"/>
        <end position="146"/>
    </location>
</feature>
<feature type="transmembrane region" description="Helical" evidence="6">
    <location>
        <begin position="225"/>
        <end position="246"/>
    </location>
</feature>